<evidence type="ECO:0000313" key="8">
    <source>
        <dbReference type="EMBL" id="KAL3106697.1"/>
    </source>
</evidence>
<dbReference type="FunFam" id="1.20.120.980:FF:000007">
    <property type="entry name" value="Predicted protein"/>
    <property type="match status" value="1"/>
</dbReference>
<comment type="caution">
    <text evidence="8">The sequence shown here is derived from an EMBL/GenBank/DDBJ whole genome shotgun (WGS) entry which is preliminary data.</text>
</comment>
<feature type="signal peptide" evidence="7">
    <location>
        <begin position="1"/>
        <end position="24"/>
    </location>
</feature>
<dbReference type="PANTHER" id="PTHR11010:SF38">
    <property type="entry name" value="LYSOSOMAL PRO-X CARBOXYPEPTIDASE"/>
    <property type="match status" value="1"/>
</dbReference>
<evidence type="ECO:0000313" key="9">
    <source>
        <dbReference type="Proteomes" id="UP001620626"/>
    </source>
</evidence>
<sequence>MLTNLLLFLLNLLLFLLIVSPILAIEKPWIRRDPITLTKFSRHFALKEAPKYKWQELWYDNMPIDHFSFSDPHSFRLRYLLNTDSFRDKNAPIFFYTGNEGSIEGFAENTGFMWDIAPEFGAAIVFAEHRFYGKTQPFGNESYTKLGNLGYLSSEQALADFAQLIDYLKNEKLPNAKHSPVIGFGGSYGGMLTAWMRIKYPHLMDGGIAASAPVFWFLNVPTPPEDAYDKIVTRTFVNSGCSLESIKQSMDAIRDLAKTENGRRFLNEKFRLSPKALVERPSDGDLLADSVKDVMETLSMVDYPYPATFLAPLPGWPVKEACKAYSKRLSSQHSLAMAAHAMLNLFYNYTGEQTDLCLFGNDCPGTFSELGDPDGWPWQSCTEMVMPMCSQGPPTDPFSASCPYHVRDGFRWCQDHFSKLGFRTELFRPQWAMINYGTQYPTATNIVIVFCGGWLMKPGQHGSLVSLIVEDGAHHYDLRGEDRADTDAVREVRQIEKLHIKRWIEQAHERHRQQKRMLRERIFSTQFTN</sequence>
<keyword evidence="9" id="KW-1185">Reference proteome</keyword>
<feature type="chain" id="PRO_5044799817" evidence="7">
    <location>
        <begin position="25"/>
        <end position="529"/>
    </location>
</feature>
<evidence type="ECO:0000256" key="3">
    <source>
        <dbReference type="ARBA" id="ARBA00022729"/>
    </source>
</evidence>
<name>A0ABD2KUS0_9BILA</name>
<evidence type="ECO:0000256" key="6">
    <source>
        <dbReference type="ARBA" id="ARBA00023180"/>
    </source>
</evidence>
<dbReference type="Gene3D" id="3.40.50.1820">
    <property type="entry name" value="alpha/beta hydrolase"/>
    <property type="match status" value="1"/>
</dbReference>
<dbReference type="InterPro" id="IPR029058">
    <property type="entry name" value="AB_hydrolase_fold"/>
</dbReference>
<keyword evidence="6" id="KW-0325">Glycoprotein</keyword>
<dbReference type="Proteomes" id="UP001620626">
    <property type="component" value="Unassembled WGS sequence"/>
</dbReference>
<keyword evidence="4" id="KW-0378">Hydrolase</keyword>
<evidence type="ECO:0000256" key="4">
    <source>
        <dbReference type="ARBA" id="ARBA00022801"/>
    </source>
</evidence>
<dbReference type="InterPro" id="IPR042269">
    <property type="entry name" value="Ser_carbopepase_S28_SKS"/>
</dbReference>
<keyword evidence="2" id="KW-0645">Protease</keyword>
<proteinExistence type="inferred from homology"/>
<dbReference type="GO" id="GO:0008236">
    <property type="term" value="F:serine-type peptidase activity"/>
    <property type="evidence" value="ECO:0007669"/>
    <property type="project" value="UniProtKB-KW"/>
</dbReference>
<dbReference type="AlphaFoldDB" id="A0ABD2KUS0"/>
<evidence type="ECO:0000256" key="7">
    <source>
        <dbReference type="SAM" id="SignalP"/>
    </source>
</evidence>
<keyword evidence="3 7" id="KW-0732">Signal</keyword>
<dbReference type="PANTHER" id="PTHR11010">
    <property type="entry name" value="PROTEASE S28 PRO-X CARBOXYPEPTIDASE-RELATED"/>
    <property type="match status" value="1"/>
</dbReference>
<reference evidence="8 9" key="1">
    <citation type="submission" date="2024-10" db="EMBL/GenBank/DDBJ databases">
        <authorList>
            <person name="Kim D."/>
        </authorList>
    </citation>
    <scope>NUCLEOTIDE SEQUENCE [LARGE SCALE GENOMIC DNA]</scope>
    <source>
        <strain evidence="8">BH-2024</strain>
    </source>
</reference>
<accession>A0ABD2KUS0</accession>
<dbReference type="GO" id="GO:0006508">
    <property type="term" value="P:proteolysis"/>
    <property type="evidence" value="ECO:0007669"/>
    <property type="project" value="UniProtKB-KW"/>
</dbReference>
<dbReference type="InterPro" id="IPR008758">
    <property type="entry name" value="Peptidase_S28"/>
</dbReference>
<dbReference type="Pfam" id="PF05577">
    <property type="entry name" value="Peptidase_S28"/>
    <property type="match status" value="1"/>
</dbReference>
<organism evidence="8 9">
    <name type="scientific">Heterodera trifolii</name>
    <dbReference type="NCBI Taxonomy" id="157864"/>
    <lineage>
        <taxon>Eukaryota</taxon>
        <taxon>Metazoa</taxon>
        <taxon>Ecdysozoa</taxon>
        <taxon>Nematoda</taxon>
        <taxon>Chromadorea</taxon>
        <taxon>Rhabditida</taxon>
        <taxon>Tylenchina</taxon>
        <taxon>Tylenchomorpha</taxon>
        <taxon>Tylenchoidea</taxon>
        <taxon>Heteroderidae</taxon>
        <taxon>Heteroderinae</taxon>
        <taxon>Heterodera</taxon>
    </lineage>
</organism>
<comment type="similarity">
    <text evidence="1">Belongs to the peptidase S28 family.</text>
</comment>
<dbReference type="Gene3D" id="1.20.120.980">
    <property type="entry name" value="Serine carboxypeptidase S28, SKS domain"/>
    <property type="match status" value="1"/>
</dbReference>
<dbReference type="EMBL" id="JBICBT010000638">
    <property type="protein sequence ID" value="KAL3106697.1"/>
    <property type="molecule type" value="Genomic_DNA"/>
</dbReference>
<evidence type="ECO:0000256" key="1">
    <source>
        <dbReference type="ARBA" id="ARBA00011079"/>
    </source>
</evidence>
<protein>
    <submittedName>
        <fullName evidence="8">Uncharacterized protein</fullName>
    </submittedName>
</protein>
<dbReference type="SUPFAM" id="SSF53474">
    <property type="entry name" value="alpha/beta-Hydrolases"/>
    <property type="match status" value="1"/>
</dbReference>
<keyword evidence="5" id="KW-0720">Serine protease</keyword>
<evidence type="ECO:0000256" key="5">
    <source>
        <dbReference type="ARBA" id="ARBA00022825"/>
    </source>
</evidence>
<gene>
    <name evidence="8" type="ORF">niasHT_019825</name>
</gene>
<evidence type="ECO:0000256" key="2">
    <source>
        <dbReference type="ARBA" id="ARBA00022670"/>
    </source>
</evidence>